<dbReference type="Pfam" id="PF10294">
    <property type="entry name" value="Methyltransf_16"/>
    <property type="match status" value="2"/>
</dbReference>
<name>A0A2I4F5W6_JUGRE</name>
<dbReference type="PANTHER" id="PTHR14614:SF109">
    <property type="entry name" value="RIBOSOMAL LYSINE N-METHYLTRANSFERASE 5"/>
    <property type="match status" value="1"/>
</dbReference>
<dbReference type="InterPro" id="IPR029063">
    <property type="entry name" value="SAM-dependent_MTases_sf"/>
</dbReference>
<dbReference type="InterPro" id="IPR019410">
    <property type="entry name" value="Methyltransf_16"/>
</dbReference>
<protein>
    <submittedName>
        <fullName evidence="2">EEF1A lysine methyltransferase 3 isoform X2</fullName>
    </submittedName>
</protein>
<dbReference type="GO" id="GO:0008168">
    <property type="term" value="F:methyltransferase activity"/>
    <property type="evidence" value="ECO:0007669"/>
    <property type="project" value="UniProtKB-KW"/>
</dbReference>
<dbReference type="AlphaFoldDB" id="A0A2I4F5W6"/>
<dbReference type="RefSeq" id="XP_018827040.1">
    <property type="nucleotide sequence ID" value="XM_018971495.2"/>
</dbReference>
<dbReference type="Proteomes" id="UP000235220">
    <property type="component" value="Chromosome 6"/>
</dbReference>
<organism evidence="1 2">
    <name type="scientific">Juglans regia</name>
    <name type="common">English walnut</name>
    <dbReference type="NCBI Taxonomy" id="51240"/>
    <lineage>
        <taxon>Eukaryota</taxon>
        <taxon>Viridiplantae</taxon>
        <taxon>Streptophyta</taxon>
        <taxon>Embryophyta</taxon>
        <taxon>Tracheophyta</taxon>
        <taxon>Spermatophyta</taxon>
        <taxon>Magnoliopsida</taxon>
        <taxon>eudicotyledons</taxon>
        <taxon>Gunneridae</taxon>
        <taxon>Pentapetalae</taxon>
        <taxon>rosids</taxon>
        <taxon>fabids</taxon>
        <taxon>Fagales</taxon>
        <taxon>Juglandaceae</taxon>
        <taxon>Juglans</taxon>
    </lineage>
</organism>
<keyword evidence="1" id="KW-1185">Reference proteome</keyword>
<gene>
    <name evidence="2" type="primary">LOC108995859</name>
</gene>
<keyword evidence="2" id="KW-0489">Methyltransferase</keyword>
<dbReference type="GeneID" id="108995859"/>
<dbReference type="GO" id="GO:0032259">
    <property type="term" value="P:methylation"/>
    <property type="evidence" value="ECO:0007669"/>
    <property type="project" value="UniProtKB-KW"/>
</dbReference>
<accession>A0A2I4F5W6</accession>
<proteinExistence type="predicted"/>
<keyword evidence="2" id="KW-0808">Transferase</keyword>
<dbReference type="Gramene" id="Jr06_11360_p1">
    <property type="protein sequence ID" value="cds.Jr06_11360_p1"/>
    <property type="gene ID" value="Jr06_11360"/>
</dbReference>
<dbReference type="Gene3D" id="3.40.50.150">
    <property type="entry name" value="Vaccinia Virus protein VP39"/>
    <property type="match status" value="2"/>
</dbReference>
<reference evidence="2" key="1">
    <citation type="submission" date="2025-08" db="UniProtKB">
        <authorList>
            <consortium name="RefSeq"/>
        </authorList>
    </citation>
    <scope>IDENTIFICATION</scope>
    <source>
        <tissue evidence="2">Leaves</tissue>
    </source>
</reference>
<evidence type="ECO:0000313" key="1">
    <source>
        <dbReference type="Proteomes" id="UP000235220"/>
    </source>
</evidence>
<sequence>MATAEEAKMEGEVAMVSMGSYGGKVKLLSVWEESAAEETMLLWGIQQPTFSKPNAFVSQSSLQLSLDACGQSISILQSPSSLSTPGVTGAVMWDSGVVLAKFLEHAVDSRMLLLQGKNIVELGSGCGLGSATVRELVWGDDPDRELIEPHPDYVLGSDVIYSEEAVTDLVATLLELCGSKTTIFLAGELRNDAILEYFLEVAMKNFIIGRVDQTQWHPEYCSSRVVLYILVKK</sequence>
<evidence type="ECO:0000313" key="2">
    <source>
        <dbReference type="RefSeq" id="XP_018827040.1"/>
    </source>
</evidence>
<dbReference type="OrthoDB" id="413520at2759"/>
<dbReference type="PANTHER" id="PTHR14614">
    <property type="entry name" value="HEPATOCELLULAR CARCINOMA-ASSOCIATED ANTIGEN"/>
    <property type="match status" value="1"/>
</dbReference>